<gene>
    <name evidence="4" type="ORF">DealDRAFT_0651</name>
</gene>
<dbReference type="OrthoDB" id="9785164at2"/>
<keyword evidence="5" id="KW-1185">Reference proteome</keyword>
<dbReference type="InterPro" id="IPR001647">
    <property type="entry name" value="HTH_TetR"/>
</dbReference>
<dbReference type="RefSeq" id="WP_008514817.1">
    <property type="nucleotide sequence ID" value="NZ_ACJM01000002.1"/>
</dbReference>
<comment type="caution">
    <text evidence="4">The sequence shown here is derived from an EMBL/GenBank/DDBJ whole genome shotgun (WGS) entry which is preliminary data.</text>
</comment>
<dbReference type="AlphaFoldDB" id="C0GDK0"/>
<evidence type="ECO:0000256" key="2">
    <source>
        <dbReference type="PROSITE-ProRule" id="PRU00335"/>
    </source>
</evidence>
<keyword evidence="1 2" id="KW-0238">DNA-binding</keyword>
<name>C0GDK0_DETAL</name>
<dbReference type="SUPFAM" id="SSF46689">
    <property type="entry name" value="Homeodomain-like"/>
    <property type="match status" value="1"/>
</dbReference>
<dbReference type="Pfam" id="PF00440">
    <property type="entry name" value="TetR_N"/>
    <property type="match status" value="1"/>
</dbReference>
<dbReference type="PANTHER" id="PTHR43479">
    <property type="entry name" value="ACREF/ENVCD OPERON REPRESSOR-RELATED"/>
    <property type="match status" value="1"/>
</dbReference>
<dbReference type="PANTHER" id="PTHR43479:SF11">
    <property type="entry name" value="ACREF_ENVCD OPERON REPRESSOR-RELATED"/>
    <property type="match status" value="1"/>
</dbReference>
<reference evidence="4 5" key="1">
    <citation type="submission" date="2009-02" db="EMBL/GenBank/DDBJ databases">
        <title>Sequencing of the draft genome and assembly of Dethiobacter alkaliphilus AHT 1.</title>
        <authorList>
            <consortium name="US DOE Joint Genome Institute (JGI-PGF)"/>
            <person name="Lucas S."/>
            <person name="Copeland A."/>
            <person name="Lapidus A."/>
            <person name="Glavina del Rio T."/>
            <person name="Dalin E."/>
            <person name="Tice H."/>
            <person name="Bruce D."/>
            <person name="Goodwin L."/>
            <person name="Pitluck S."/>
            <person name="Larimer F."/>
            <person name="Land M.L."/>
            <person name="Hauser L."/>
            <person name="Muyzer G."/>
        </authorList>
    </citation>
    <scope>NUCLEOTIDE SEQUENCE [LARGE SCALE GENOMIC DNA]</scope>
    <source>
        <strain evidence="4 5">AHT 1</strain>
    </source>
</reference>
<dbReference type="eggNOG" id="COG1309">
    <property type="taxonomic scope" value="Bacteria"/>
</dbReference>
<feature type="domain" description="HTH tetR-type" evidence="3">
    <location>
        <begin position="11"/>
        <end position="71"/>
    </location>
</feature>
<dbReference type="STRING" id="555088.DealDRAFT_0651"/>
<dbReference type="InterPro" id="IPR050624">
    <property type="entry name" value="HTH-type_Tx_Regulator"/>
</dbReference>
<protein>
    <submittedName>
        <fullName evidence="4">Transcriptional regulator, TetR family</fullName>
    </submittedName>
</protein>
<dbReference type="Gene3D" id="1.10.357.10">
    <property type="entry name" value="Tetracycline Repressor, domain 2"/>
    <property type="match status" value="1"/>
</dbReference>
<evidence type="ECO:0000259" key="3">
    <source>
        <dbReference type="PROSITE" id="PS50977"/>
    </source>
</evidence>
<dbReference type="PROSITE" id="PS50977">
    <property type="entry name" value="HTH_TETR_2"/>
    <property type="match status" value="1"/>
</dbReference>
<dbReference type="GO" id="GO:0003677">
    <property type="term" value="F:DNA binding"/>
    <property type="evidence" value="ECO:0007669"/>
    <property type="project" value="UniProtKB-UniRule"/>
</dbReference>
<dbReference type="EMBL" id="ACJM01000002">
    <property type="protein sequence ID" value="EEG78721.1"/>
    <property type="molecule type" value="Genomic_DNA"/>
</dbReference>
<dbReference type="InterPro" id="IPR009057">
    <property type="entry name" value="Homeodomain-like_sf"/>
</dbReference>
<feature type="DNA-binding region" description="H-T-H motif" evidence="2">
    <location>
        <begin position="34"/>
        <end position="53"/>
    </location>
</feature>
<accession>C0GDK0</accession>
<dbReference type="Proteomes" id="UP000006443">
    <property type="component" value="Unassembled WGS sequence"/>
</dbReference>
<evidence type="ECO:0000313" key="4">
    <source>
        <dbReference type="EMBL" id="EEG78721.1"/>
    </source>
</evidence>
<dbReference type="SUPFAM" id="SSF48498">
    <property type="entry name" value="Tetracyclin repressor-like, C-terminal domain"/>
    <property type="match status" value="1"/>
</dbReference>
<organism evidence="4 5">
    <name type="scientific">Dethiobacter alkaliphilus AHT 1</name>
    <dbReference type="NCBI Taxonomy" id="555088"/>
    <lineage>
        <taxon>Bacteria</taxon>
        <taxon>Bacillati</taxon>
        <taxon>Bacillota</taxon>
        <taxon>Dethiobacteria</taxon>
        <taxon>Dethiobacterales</taxon>
        <taxon>Dethiobacteraceae</taxon>
        <taxon>Dethiobacter</taxon>
    </lineage>
</organism>
<sequence>MPNQTFFNLPQEKRDRIIDAALEELSQNLFANASIARIVEEAGISRGSFYQYFNDLFDLYNYLFTLIGEEKINYINDFNKTLQQADFMTVIRALYSAGISFAREHPKYARLGVNFYKEDAQFRARIMGDLAEMSLQYFEKLLQDGQKRGEVDSGVDVKVAAFLFHTVHIAIMEHSLQHHDPEYLWAEEGGFMTIAEKALYILENGLKVRA</sequence>
<evidence type="ECO:0000256" key="1">
    <source>
        <dbReference type="ARBA" id="ARBA00023125"/>
    </source>
</evidence>
<dbReference type="InterPro" id="IPR036271">
    <property type="entry name" value="Tet_transcr_reg_TetR-rel_C_sf"/>
</dbReference>
<evidence type="ECO:0000313" key="5">
    <source>
        <dbReference type="Proteomes" id="UP000006443"/>
    </source>
</evidence>
<proteinExistence type="predicted"/>